<reference evidence="2 3" key="1">
    <citation type="submission" date="2019-08" db="EMBL/GenBank/DDBJ databases">
        <authorList>
            <person name="Dong K."/>
        </authorList>
    </citation>
    <scope>NUCLEOTIDE SEQUENCE [LARGE SCALE GENOMIC DNA]</scope>
    <source>
        <strain evidence="2 3">M4-8</strain>
    </source>
</reference>
<accession>A0A5C8HP46</accession>
<comment type="caution">
    <text evidence="2">The sequence shown here is derived from an EMBL/GenBank/DDBJ whole genome shotgun (WGS) entry which is preliminary data.</text>
</comment>
<evidence type="ECO:0000256" key="1">
    <source>
        <dbReference type="SAM" id="MobiDB-lite"/>
    </source>
</evidence>
<feature type="region of interest" description="Disordered" evidence="1">
    <location>
        <begin position="1"/>
        <end position="21"/>
    </location>
</feature>
<dbReference type="EMBL" id="VRSW01000003">
    <property type="protein sequence ID" value="TXK04081.1"/>
    <property type="molecule type" value="Genomic_DNA"/>
</dbReference>
<evidence type="ECO:0000313" key="3">
    <source>
        <dbReference type="Proteomes" id="UP000321196"/>
    </source>
</evidence>
<protein>
    <submittedName>
        <fullName evidence="2">Uncharacterized protein</fullName>
    </submittedName>
</protein>
<dbReference type="AlphaFoldDB" id="A0A5C8HP46"/>
<name>A0A5C8HP46_9MICO</name>
<sequence length="162" mass="17140">MNDQTLGNDQGFMEPDELPDTPPVLRVNGVVVAPFAIEWRTDETENVAPGENFDRVGRVPTTHDIRVTISNTASPSTLTIGLYPQGLDAIDPMSPPPLTYDGKTGDGSMVEDGATQSISLILSMSPDATANVIVVSATYLVLVDGEPGRSTISWVAEVARAG</sequence>
<proteinExistence type="predicted"/>
<gene>
    <name evidence="2" type="ORF">FVP60_09945</name>
</gene>
<evidence type="ECO:0000313" key="2">
    <source>
        <dbReference type="EMBL" id="TXK04081.1"/>
    </source>
</evidence>
<organism evidence="2 3">
    <name type="scientific">Microbacterium mitrae</name>
    <dbReference type="NCBI Taxonomy" id="664640"/>
    <lineage>
        <taxon>Bacteria</taxon>
        <taxon>Bacillati</taxon>
        <taxon>Actinomycetota</taxon>
        <taxon>Actinomycetes</taxon>
        <taxon>Micrococcales</taxon>
        <taxon>Microbacteriaceae</taxon>
        <taxon>Microbacterium</taxon>
    </lineage>
</organism>
<keyword evidence="3" id="KW-1185">Reference proteome</keyword>
<dbReference type="Proteomes" id="UP000321196">
    <property type="component" value="Unassembled WGS sequence"/>
</dbReference>
<dbReference type="RefSeq" id="WP_147826137.1">
    <property type="nucleotide sequence ID" value="NZ_BAAARG010000003.1"/>
</dbReference>